<dbReference type="AlphaFoldDB" id="Q2K2G4"/>
<evidence type="ECO:0000313" key="1">
    <source>
        <dbReference type="EMBL" id="ABC92944.1"/>
    </source>
</evidence>
<evidence type="ECO:0000313" key="2">
    <source>
        <dbReference type="Proteomes" id="UP000001936"/>
    </source>
</evidence>
<dbReference type="EMBL" id="CP000134">
    <property type="protein sequence ID" value="ABC92944.1"/>
    <property type="molecule type" value="Genomic_DNA"/>
</dbReference>
<keyword evidence="1" id="KW-0614">Plasmid</keyword>
<dbReference type="HOGENOM" id="CLU_2094868_0_0_5"/>
<proteinExistence type="predicted"/>
<organism evidence="1 2">
    <name type="scientific">Rhizobium etli (strain ATCC 51251 / DSM 11541 / JCM 21823 / NBRC 15573 / CFN 42)</name>
    <dbReference type="NCBI Taxonomy" id="347834"/>
    <lineage>
        <taxon>Bacteria</taxon>
        <taxon>Pseudomonadati</taxon>
        <taxon>Pseudomonadota</taxon>
        <taxon>Alphaproteobacteria</taxon>
        <taxon>Hyphomicrobiales</taxon>
        <taxon>Rhizobiaceae</taxon>
        <taxon>Rhizobium/Agrobacterium group</taxon>
        <taxon>Rhizobium</taxon>
    </lineage>
</organism>
<keyword evidence="2" id="KW-1185">Reference proteome</keyword>
<reference evidence="1 2" key="1">
    <citation type="journal article" date="2006" name="Proc. Natl. Acad. Sci. U.S.A.">
        <title>The partitioned Rhizobium etli genome: genetic and metabolic redundancy in seven interacting replicons.</title>
        <authorList>
            <person name="Gonzalez V."/>
            <person name="Santamaria R.I."/>
            <person name="Bustos P."/>
            <person name="Hernandez-Gonzalez I."/>
            <person name="Medrano-Soto A."/>
            <person name="Moreno-Hagelsieb G."/>
            <person name="Janga S.C."/>
            <person name="Ramirez M.A."/>
            <person name="Jimenez-Jacinto V."/>
            <person name="Collado-Vides J."/>
            <person name="Davila G."/>
        </authorList>
    </citation>
    <scope>NUCLEOTIDE SEQUENCE [LARGE SCALE GENOMIC DNA]</scope>
    <source>
        <strain evidence="2">ATCC 51251 / DSM 11541 / JCM 21823 / NBRC 15573 / CFN 42</strain>
    </source>
</reference>
<geneLocation type="plasmid" evidence="1 2">
    <name>p42a</name>
</geneLocation>
<gene>
    <name evidence="1" type="ordered locus">RHE_PA00080</name>
</gene>
<accession>Q2K2G4</accession>
<dbReference type="KEGG" id="ret:RHE_PA00080"/>
<protein>
    <submittedName>
        <fullName evidence="1">Hypothetical conserved protein</fullName>
    </submittedName>
</protein>
<dbReference type="Proteomes" id="UP000001936">
    <property type="component" value="Plasmid p42a"/>
</dbReference>
<name>Q2K2G4_RHIEC</name>
<sequence>MIVSLSLITNIPLPTIGRSIGDDAPLVFRGAPRKTSAAAPGEDSNGTIGEYAPVLTGQVVADHVLCQGRRQRIVDRSHFVGVTGAEGSVRTAPLEMPPATLLRPLAEYEAVVGGGW</sequence>